<gene>
    <name evidence="8" type="ORF">MPLG2_2952</name>
</gene>
<dbReference type="Gene3D" id="1.10.10.10">
    <property type="entry name" value="Winged helix-like DNA-binding domain superfamily/Winged helix DNA-binding domain"/>
    <property type="match status" value="1"/>
</dbReference>
<evidence type="ECO:0000259" key="6">
    <source>
        <dbReference type="Pfam" id="PF04542"/>
    </source>
</evidence>
<reference evidence="8 9" key="1">
    <citation type="submission" date="2018-02" db="EMBL/GenBank/DDBJ databases">
        <authorList>
            <person name="Cohen D.B."/>
            <person name="Kent A.D."/>
        </authorList>
    </citation>
    <scope>NUCLEOTIDE SEQUENCE [LARGE SCALE GENOMIC DNA]</scope>
    <source>
        <strain evidence="8">1</strain>
    </source>
</reference>
<dbReference type="InterPro" id="IPR007627">
    <property type="entry name" value="RNA_pol_sigma70_r2"/>
</dbReference>
<feature type="domain" description="RNA polymerase sigma-70 region 2" evidence="6">
    <location>
        <begin position="16"/>
        <end position="75"/>
    </location>
</feature>
<evidence type="ECO:0000256" key="2">
    <source>
        <dbReference type="ARBA" id="ARBA00023015"/>
    </source>
</evidence>
<dbReference type="Proteomes" id="UP000238164">
    <property type="component" value="Chromosome 1"/>
</dbReference>
<keyword evidence="5" id="KW-0804">Transcription</keyword>
<dbReference type="InterPro" id="IPR014284">
    <property type="entry name" value="RNA_pol_sigma-70_dom"/>
</dbReference>
<dbReference type="InterPro" id="IPR039425">
    <property type="entry name" value="RNA_pol_sigma-70-like"/>
</dbReference>
<keyword evidence="9" id="KW-1185">Reference proteome</keyword>
<dbReference type="NCBIfam" id="TIGR02937">
    <property type="entry name" value="sigma70-ECF"/>
    <property type="match status" value="1"/>
</dbReference>
<dbReference type="RefSeq" id="WP_343834672.1">
    <property type="nucleotide sequence ID" value="NZ_BAAAGO010000035.1"/>
</dbReference>
<dbReference type="GO" id="GO:0016987">
    <property type="term" value="F:sigma factor activity"/>
    <property type="evidence" value="ECO:0007669"/>
    <property type="project" value="UniProtKB-KW"/>
</dbReference>
<evidence type="ECO:0000256" key="3">
    <source>
        <dbReference type="ARBA" id="ARBA00023082"/>
    </source>
</evidence>
<evidence type="ECO:0000259" key="7">
    <source>
        <dbReference type="Pfam" id="PF08281"/>
    </source>
</evidence>
<evidence type="ECO:0000313" key="9">
    <source>
        <dbReference type="Proteomes" id="UP000238164"/>
    </source>
</evidence>
<dbReference type="CDD" id="cd06171">
    <property type="entry name" value="Sigma70_r4"/>
    <property type="match status" value="1"/>
</dbReference>
<name>A0A2N9JK68_9ACTN</name>
<sequence>MAARFEDYVATRSVALQRFAYLICRDVEDARDLVQDALLGLYPRWASVVAKGNPDAYVKRSIVNAGISKWRRSGREHPTDVADLGDIAPDHAGSVTDSEVAWNLCETLPPLQRAAVVLRFYDDLDFSAIAGILGCPEATARSHVHRALTRLRSTLIEGSDD</sequence>
<keyword evidence="3" id="KW-0731">Sigma factor</keyword>
<dbReference type="GO" id="GO:0003677">
    <property type="term" value="F:DNA binding"/>
    <property type="evidence" value="ECO:0007669"/>
    <property type="project" value="UniProtKB-KW"/>
</dbReference>
<proteinExistence type="inferred from homology"/>
<comment type="similarity">
    <text evidence="1">Belongs to the sigma-70 factor family. ECF subfamily.</text>
</comment>
<dbReference type="SUPFAM" id="SSF88946">
    <property type="entry name" value="Sigma2 domain of RNA polymerase sigma factors"/>
    <property type="match status" value="1"/>
</dbReference>
<evidence type="ECO:0000256" key="1">
    <source>
        <dbReference type="ARBA" id="ARBA00010641"/>
    </source>
</evidence>
<dbReference type="Pfam" id="PF04542">
    <property type="entry name" value="Sigma70_r2"/>
    <property type="match status" value="1"/>
</dbReference>
<dbReference type="Pfam" id="PF08281">
    <property type="entry name" value="Sigma70_r4_2"/>
    <property type="match status" value="1"/>
</dbReference>
<dbReference type="Gene3D" id="1.10.1740.10">
    <property type="match status" value="1"/>
</dbReference>
<dbReference type="InterPro" id="IPR013249">
    <property type="entry name" value="RNA_pol_sigma70_r4_t2"/>
</dbReference>
<accession>A0A2N9JK68</accession>
<feature type="domain" description="RNA polymerase sigma factor 70 region 4 type 2" evidence="7">
    <location>
        <begin position="105"/>
        <end position="151"/>
    </location>
</feature>
<protein>
    <recommendedName>
        <fullName evidence="10">SigE family RNA polymerase sigma factor</fullName>
    </recommendedName>
</protein>
<dbReference type="EMBL" id="LT985188">
    <property type="protein sequence ID" value="SPD87982.1"/>
    <property type="molecule type" value="Genomic_DNA"/>
</dbReference>
<evidence type="ECO:0008006" key="10">
    <source>
        <dbReference type="Google" id="ProtNLM"/>
    </source>
</evidence>
<dbReference type="KEGG" id="mgg:MPLG2_2952"/>
<evidence type="ECO:0000256" key="5">
    <source>
        <dbReference type="ARBA" id="ARBA00023163"/>
    </source>
</evidence>
<keyword evidence="2" id="KW-0805">Transcription regulation</keyword>
<dbReference type="SUPFAM" id="SSF88659">
    <property type="entry name" value="Sigma3 and sigma4 domains of RNA polymerase sigma factors"/>
    <property type="match status" value="1"/>
</dbReference>
<organism evidence="8 9">
    <name type="scientific">Micropruina glycogenica</name>
    <dbReference type="NCBI Taxonomy" id="75385"/>
    <lineage>
        <taxon>Bacteria</taxon>
        <taxon>Bacillati</taxon>
        <taxon>Actinomycetota</taxon>
        <taxon>Actinomycetes</taxon>
        <taxon>Propionibacteriales</taxon>
        <taxon>Nocardioidaceae</taxon>
        <taxon>Micropruina</taxon>
    </lineage>
</organism>
<dbReference type="PANTHER" id="PTHR43133">
    <property type="entry name" value="RNA POLYMERASE ECF-TYPE SIGMA FACTO"/>
    <property type="match status" value="1"/>
</dbReference>
<dbReference type="InterPro" id="IPR013324">
    <property type="entry name" value="RNA_pol_sigma_r3/r4-like"/>
</dbReference>
<dbReference type="InterPro" id="IPR036388">
    <property type="entry name" value="WH-like_DNA-bd_sf"/>
</dbReference>
<keyword evidence="4" id="KW-0238">DNA-binding</keyword>
<dbReference type="PANTHER" id="PTHR43133:SF50">
    <property type="entry name" value="ECF RNA POLYMERASE SIGMA FACTOR SIGM"/>
    <property type="match status" value="1"/>
</dbReference>
<evidence type="ECO:0000256" key="4">
    <source>
        <dbReference type="ARBA" id="ARBA00023125"/>
    </source>
</evidence>
<dbReference type="InterPro" id="IPR013325">
    <property type="entry name" value="RNA_pol_sigma_r2"/>
</dbReference>
<evidence type="ECO:0000313" key="8">
    <source>
        <dbReference type="EMBL" id="SPD87982.1"/>
    </source>
</evidence>
<dbReference type="GO" id="GO:0006352">
    <property type="term" value="P:DNA-templated transcription initiation"/>
    <property type="evidence" value="ECO:0007669"/>
    <property type="project" value="InterPro"/>
</dbReference>
<dbReference type="AlphaFoldDB" id="A0A2N9JK68"/>